<dbReference type="EMBL" id="CP022743">
    <property type="protein sequence ID" value="ASU33554.1"/>
    <property type="molecule type" value="Genomic_DNA"/>
</dbReference>
<gene>
    <name evidence="1" type="ORF">MuYL_1658</name>
</gene>
<dbReference type="AlphaFoldDB" id="A0A223NV49"/>
<protein>
    <submittedName>
        <fullName evidence="1">Uncharacterized protein</fullName>
    </submittedName>
</protein>
<accession>A0A223NV49</accession>
<organism evidence="1 2">
    <name type="scientific">Mucilaginibacter xinganensis</name>
    <dbReference type="NCBI Taxonomy" id="1234841"/>
    <lineage>
        <taxon>Bacteria</taxon>
        <taxon>Pseudomonadati</taxon>
        <taxon>Bacteroidota</taxon>
        <taxon>Sphingobacteriia</taxon>
        <taxon>Sphingobacteriales</taxon>
        <taxon>Sphingobacteriaceae</taxon>
        <taxon>Mucilaginibacter</taxon>
    </lineage>
</organism>
<reference evidence="1 2" key="1">
    <citation type="submission" date="2017-08" db="EMBL/GenBank/DDBJ databases">
        <title>Complete genome sequence of Mucilaginibacter sp. strain BJC16-A31.</title>
        <authorList>
            <consortium name="Henan University of Science and Technology"/>
            <person name="You X."/>
        </authorList>
    </citation>
    <scope>NUCLEOTIDE SEQUENCE [LARGE SCALE GENOMIC DNA]</scope>
    <source>
        <strain evidence="1 2">BJC16-A31</strain>
    </source>
</reference>
<proteinExistence type="predicted"/>
<dbReference type="Proteomes" id="UP000215002">
    <property type="component" value="Chromosome"/>
</dbReference>
<sequence>MIRKICEKCLKPLKISVIMTFLMKSDEILTLINQEKRGCGNDIFELKITVK</sequence>
<name>A0A223NV49_9SPHI</name>
<dbReference type="KEGG" id="muc:MuYL_1658"/>
<evidence type="ECO:0000313" key="2">
    <source>
        <dbReference type="Proteomes" id="UP000215002"/>
    </source>
</evidence>
<evidence type="ECO:0000313" key="1">
    <source>
        <dbReference type="EMBL" id="ASU33554.1"/>
    </source>
</evidence>
<keyword evidence="2" id="KW-1185">Reference proteome</keyword>